<dbReference type="Pfam" id="PF04578">
    <property type="entry name" value="DUF594"/>
    <property type="match status" value="1"/>
</dbReference>
<dbReference type="EMBL" id="CM016557">
    <property type="protein sequence ID" value="TKW08794.1"/>
    <property type="molecule type" value="Genomic_DNA"/>
</dbReference>
<name>A0A4U6U3U8_SETVI</name>
<feature type="compositionally biased region" description="Basic and acidic residues" evidence="1">
    <location>
        <begin position="191"/>
        <end position="208"/>
    </location>
</feature>
<organism evidence="4 5">
    <name type="scientific">Setaria viridis</name>
    <name type="common">Green bristlegrass</name>
    <name type="synonym">Setaria italica subsp. viridis</name>
    <dbReference type="NCBI Taxonomy" id="4556"/>
    <lineage>
        <taxon>Eukaryota</taxon>
        <taxon>Viridiplantae</taxon>
        <taxon>Streptophyta</taxon>
        <taxon>Embryophyta</taxon>
        <taxon>Tracheophyta</taxon>
        <taxon>Spermatophyta</taxon>
        <taxon>Magnoliopsida</taxon>
        <taxon>Liliopsida</taxon>
        <taxon>Poales</taxon>
        <taxon>Poaceae</taxon>
        <taxon>PACMAD clade</taxon>
        <taxon>Panicoideae</taxon>
        <taxon>Panicodae</taxon>
        <taxon>Paniceae</taxon>
        <taxon>Cenchrinae</taxon>
        <taxon>Setaria</taxon>
    </lineage>
</organism>
<feature type="transmembrane region" description="Helical" evidence="2">
    <location>
        <begin position="45"/>
        <end position="66"/>
    </location>
</feature>
<evidence type="ECO:0000256" key="2">
    <source>
        <dbReference type="SAM" id="Phobius"/>
    </source>
</evidence>
<gene>
    <name evidence="4" type="ORF">SEVIR_6G048300v2</name>
</gene>
<evidence type="ECO:0000313" key="4">
    <source>
        <dbReference type="EMBL" id="TKW08794.1"/>
    </source>
</evidence>
<feature type="transmembrane region" description="Helical" evidence="2">
    <location>
        <begin position="311"/>
        <end position="331"/>
    </location>
</feature>
<dbReference type="Pfam" id="PF13968">
    <property type="entry name" value="DUF4220"/>
    <property type="match status" value="1"/>
</dbReference>
<dbReference type="OMA" id="CCIRIIS"/>
<reference evidence="4" key="1">
    <citation type="submission" date="2019-03" db="EMBL/GenBank/DDBJ databases">
        <title>WGS assembly of Setaria viridis.</title>
        <authorList>
            <person name="Huang P."/>
            <person name="Jenkins J."/>
            <person name="Grimwood J."/>
            <person name="Barry K."/>
            <person name="Healey A."/>
            <person name="Mamidi S."/>
            <person name="Sreedasyam A."/>
            <person name="Shu S."/>
            <person name="Feldman M."/>
            <person name="Wu J."/>
            <person name="Yu Y."/>
            <person name="Chen C."/>
            <person name="Johnson J."/>
            <person name="Rokhsar D."/>
            <person name="Baxter I."/>
            <person name="Schmutz J."/>
            <person name="Brutnell T."/>
            <person name="Kellogg E."/>
        </authorList>
    </citation>
    <scope>NUCLEOTIDE SEQUENCE [LARGE SCALE GENOMIC DNA]</scope>
</reference>
<feature type="transmembrane region" description="Helical" evidence="2">
    <location>
        <begin position="110"/>
        <end position="128"/>
    </location>
</feature>
<evidence type="ECO:0000256" key="1">
    <source>
        <dbReference type="SAM" id="MobiDB-lite"/>
    </source>
</evidence>
<dbReference type="AlphaFoldDB" id="A0A4U6U3U8"/>
<feature type="region of interest" description="Disordered" evidence="1">
    <location>
        <begin position="191"/>
        <end position="241"/>
    </location>
</feature>
<dbReference type="PANTHER" id="PTHR31325">
    <property type="entry name" value="OS01G0798800 PROTEIN-RELATED"/>
    <property type="match status" value="1"/>
</dbReference>
<sequence length="713" mass="80258">MAQGLARQWNDWGIQILVLMSFTLQVLLLVFAETRRRKSPAPVRLLLWLMYQLADSTAIYTLGHLSVASSKARDPHLLAFWAPFLLVHLGGPGTITAYALEDNRLWLRHLLTLLVQVLAAAFVIYKYIKDGSTLLLLAAMLVFVVGILKYGERTLALWRANSSSIRSTLKYPDGEKEFNLSHWRKLRWPYPRKDQDNGDEEPPRKDQDDSSTIGDEELPRKDQDNSTIGDEEPPRKDQDNKSIGDEELLLGAHSLFHICKSMFADATLYLSKFNGDCSTRYASKDLFGLVEMDMSLMYDILYTKAAVDHTWYGYTILVFSPLATAAALMLFHYSSDKRGGGKANVGITYALLSGTLALETISLARAIGSTWACALMYCCGWERLLGAVTFLRRRTKAASKRRWSGSMGQYNLLHVCTRDKTELGNRLAAMLGLQNLWNKVHYSGTIPASAATDIKDRLLKATGLNAGHTRGVGTLETMKIDRNSAYLTYSSVTNDSFDDSILSWHIATDVYLSQSKMIGHQEKLVAAVRVLSNYMMFLLMAQPEMLPGPIRQGQYADTCNELDKVWDKCLADRKQGAVPDRGSPQKWWSMLKKLFQRDKPNASRMPQIKELATKLLSTIHNDADNDEEDPGFAPVFFLIARPAVEGPRLAEEFLAMDSDSFLEGIFYVWLEMLCYASHHCDRDSHARRLNNGGEFITVVWLAIHQQQHIGTVG</sequence>
<evidence type="ECO:0000313" key="5">
    <source>
        <dbReference type="Proteomes" id="UP000298652"/>
    </source>
</evidence>
<feature type="transmembrane region" description="Helical" evidence="2">
    <location>
        <begin position="12"/>
        <end position="33"/>
    </location>
</feature>
<feature type="domain" description="DUF4220" evidence="3">
    <location>
        <begin position="48"/>
        <end position="414"/>
    </location>
</feature>
<dbReference type="Gramene" id="TKW08794">
    <property type="protein sequence ID" value="TKW08794"/>
    <property type="gene ID" value="SEVIR_6G048300v2"/>
</dbReference>
<keyword evidence="5" id="KW-1185">Reference proteome</keyword>
<keyword evidence="2" id="KW-0472">Membrane</keyword>
<feature type="transmembrane region" description="Helical" evidence="2">
    <location>
        <begin position="134"/>
        <end position="151"/>
    </location>
</feature>
<keyword evidence="2" id="KW-0812">Transmembrane</keyword>
<accession>A0A4U6U3U8</accession>
<keyword evidence="2" id="KW-1133">Transmembrane helix</keyword>
<evidence type="ECO:0000259" key="3">
    <source>
        <dbReference type="Pfam" id="PF13968"/>
    </source>
</evidence>
<feature type="transmembrane region" description="Helical" evidence="2">
    <location>
        <begin position="78"/>
        <end position="98"/>
    </location>
</feature>
<protein>
    <recommendedName>
        <fullName evidence="3">DUF4220 domain-containing protein</fullName>
    </recommendedName>
</protein>
<dbReference type="InterPro" id="IPR025315">
    <property type="entry name" value="DUF4220"/>
</dbReference>
<feature type="compositionally biased region" description="Basic and acidic residues" evidence="1">
    <location>
        <begin position="232"/>
        <end position="241"/>
    </location>
</feature>
<proteinExistence type="predicted"/>
<dbReference type="InterPro" id="IPR007658">
    <property type="entry name" value="DUF594"/>
</dbReference>
<dbReference type="Proteomes" id="UP000298652">
    <property type="component" value="Chromosome 6"/>
</dbReference>